<dbReference type="Proteomes" id="UP000027222">
    <property type="component" value="Unassembled WGS sequence"/>
</dbReference>
<keyword evidence="2" id="KW-1185">Reference proteome</keyword>
<organism evidence="1 2">
    <name type="scientific">Galerina marginata (strain CBS 339.88)</name>
    <dbReference type="NCBI Taxonomy" id="685588"/>
    <lineage>
        <taxon>Eukaryota</taxon>
        <taxon>Fungi</taxon>
        <taxon>Dikarya</taxon>
        <taxon>Basidiomycota</taxon>
        <taxon>Agaricomycotina</taxon>
        <taxon>Agaricomycetes</taxon>
        <taxon>Agaricomycetidae</taxon>
        <taxon>Agaricales</taxon>
        <taxon>Agaricineae</taxon>
        <taxon>Strophariaceae</taxon>
        <taxon>Galerina</taxon>
    </lineage>
</organism>
<evidence type="ECO:0000313" key="1">
    <source>
        <dbReference type="EMBL" id="KDR85974.1"/>
    </source>
</evidence>
<dbReference type="EMBL" id="KL142367">
    <property type="protein sequence ID" value="KDR85974.1"/>
    <property type="molecule type" value="Genomic_DNA"/>
</dbReference>
<gene>
    <name evidence="1" type="ORF">GALMADRAFT_219029</name>
</gene>
<protein>
    <submittedName>
        <fullName evidence="1">Uncharacterized protein</fullName>
    </submittedName>
</protein>
<evidence type="ECO:0000313" key="2">
    <source>
        <dbReference type="Proteomes" id="UP000027222"/>
    </source>
</evidence>
<dbReference type="AlphaFoldDB" id="A0A067U137"/>
<proteinExistence type="predicted"/>
<dbReference type="HOGENOM" id="CLU_2687988_0_0_1"/>
<accession>A0A067U137</accession>
<sequence>MSLLFILFIRGHCCLRFFKLSVCQKAAKLLLLAGVWGVATSSAIEAASDLDGQADYSSSMRRCSPCLSNWRLYN</sequence>
<name>A0A067U137_GALM3</name>
<reference evidence="2" key="1">
    <citation type="journal article" date="2014" name="Proc. Natl. Acad. Sci. U.S.A.">
        <title>Extensive sampling of basidiomycete genomes demonstrates inadequacy of the white-rot/brown-rot paradigm for wood decay fungi.</title>
        <authorList>
            <person name="Riley R."/>
            <person name="Salamov A.A."/>
            <person name="Brown D.W."/>
            <person name="Nagy L.G."/>
            <person name="Floudas D."/>
            <person name="Held B.W."/>
            <person name="Levasseur A."/>
            <person name="Lombard V."/>
            <person name="Morin E."/>
            <person name="Otillar R."/>
            <person name="Lindquist E.A."/>
            <person name="Sun H."/>
            <person name="LaButti K.M."/>
            <person name="Schmutz J."/>
            <person name="Jabbour D."/>
            <person name="Luo H."/>
            <person name="Baker S.E."/>
            <person name="Pisabarro A.G."/>
            <person name="Walton J.D."/>
            <person name="Blanchette R.A."/>
            <person name="Henrissat B."/>
            <person name="Martin F."/>
            <person name="Cullen D."/>
            <person name="Hibbett D.S."/>
            <person name="Grigoriev I.V."/>
        </authorList>
    </citation>
    <scope>NUCLEOTIDE SEQUENCE [LARGE SCALE GENOMIC DNA]</scope>
    <source>
        <strain evidence="2">CBS 339.88</strain>
    </source>
</reference>